<evidence type="ECO:0000313" key="1">
    <source>
        <dbReference type="EMBL" id="KAJ1170660.1"/>
    </source>
</evidence>
<keyword evidence="2" id="KW-1185">Reference proteome</keyword>
<accession>A0AAV7T2N9</accession>
<dbReference type="AlphaFoldDB" id="A0AAV7T2N9"/>
<dbReference type="Proteomes" id="UP001066276">
    <property type="component" value="Chromosome 4_1"/>
</dbReference>
<protein>
    <submittedName>
        <fullName evidence="1">Uncharacterized protein</fullName>
    </submittedName>
</protein>
<proteinExistence type="predicted"/>
<dbReference type="EMBL" id="JANPWB010000007">
    <property type="protein sequence ID" value="KAJ1170660.1"/>
    <property type="molecule type" value="Genomic_DNA"/>
</dbReference>
<reference evidence="1" key="1">
    <citation type="journal article" date="2022" name="bioRxiv">
        <title>Sequencing and chromosome-scale assembly of the giantPleurodeles waltlgenome.</title>
        <authorList>
            <person name="Brown T."/>
            <person name="Elewa A."/>
            <person name="Iarovenko S."/>
            <person name="Subramanian E."/>
            <person name="Araus A.J."/>
            <person name="Petzold A."/>
            <person name="Susuki M."/>
            <person name="Suzuki K.-i.T."/>
            <person name="Hayashi T."/>
            <person name="Toyoda A."/>
            <person name="Oliveira C."/>
            <person name="Osipova E."/>
            <person name="Leigh N.D."/>
            <person name="Simon A."/>
            <person name="Yun M.H."/>
        </authorList>
    </citation>
    <scope>NUCLEOTIDE SEQUENCE</scope>
    <source>
        <strain evidence="1">20211129_DDA</strain>
        <tissue evidence="1">Liver</tissue>
    </source>
</reference>
<name>A0AAV7T2N9_PLEWA</name>
<organism evidence="1 2">
    <name type="scientific">Pleurodeles waltl</name>
    <name type="common">Iberian ribbed newt</name>
    <dbReference type="NCBI Taxonomy" id="8319"/>
    <lineage>
        <taxon>Eukaryota</taxon>
        <taxon>Metazoa</taxon>
        <taxon>Chordata</taxon>
        <taxon>Craniata</taxon>
        <taxon>Vertebrata</taxon>
        <taxon>Euteleostomi</taxon>
        <taxon>Amphibia</taxon>
        <taxon>Batrachia</taxon>
        <taxon>Caudata</taxon>
        <taxon>Salamandroidea</taxon>
        <taxon>Salamandridae</taxon>
        <taxon>Pleurodelinae</taxon>
        <taxon>Pleurodeles</taxon>
    </lineage>
</organism>
<gene>
    <name evidence="1" type="ORF">NDU88_002533</name>
</gene>
<sequence length="82" mass="8840">MGAPLRFPPPTSHRLPAVAEARCPVPCQIPRAPAVLRYLGLQSIHASNNISPLVLAVSGRTAPGVRVQRLERLTSLWERPAG</sequence>
<evidence type="ECO:0000313" key="2">
    <source>
        <dbReference type="Proteomes" id="UP001066276"/>
    </source>
</evidence>
<comment type="caution">
    <text evidence="1">The sequence shown here is derived from an EMBL/GenBank/DDBJ whole genome shotgun (WGS) entry which is preliminary data.</text>
</comment>